<dbReference type="HOGENOM" id="CLU_1703531_0_0_6"/>
<proteinExistence type="predicted"/>
<evidence type="ECO:0000256" key="1">
    <source>
        <dbReference type="SAM" id="MobiDB-lite"/>
    </source>
</evidence>
<evidence type="ECO:0000313" key="3">
    <source>
        <dbReference type="Proteomes" id="UP000007069"/>
    </source>
</evidence>
<accession>Q3BY97</accession>
<dbReference type="EMBL" id="AM039952">
    <property type="protein sequence ID" value="CAJ22166.1"/>
    <property type="molecule type" value="Genomic_DNA"/>
</dbReference>
<reference evidence="2 3" key="1">
    <citation type="journal article" date="2005" name="J. Bacteriol.">
        <title>Insights into genome plasticity and pathogenicity of the plant pathogenic Bacterium Xanthomonas campestris pv. vesicatoria revealed by the complete genome sequence.</title>
        <authorList>
            <person name="Thieme F."/>
            <person name="Koebnik R."/>
            <person name="Bekel T."/>
            <person name="Berger C."/>
            <person name="Boch J."/>
            <person name="Buettner D."/>
            <person name="Caldana C."/>
            <person name="Gaigalat L."/>
            <person name="Goesmann A."/>
            <person name="Kay S."/>
            <person name="Kirchner O."/>
            <person name="Lanz C."/>
            <person name="Linke B."/>
            <person name="McHardy A.C."/>
            <person name="Meyer F."/>
            <person name="Mittenhuber G."/>
            <person name="Nies D.H."/>
            <person name="Niesbach-Kloesgen U."/>
            <person name="Patschkowski T."/>
            <person name="Rueckert C."/>
            <person name="Rupp O."/>
            <person name="Schneicker S."/>
            <person name="Schuster S.C."/>
            <person name="Vorhoelter F.J."/>
            <person name="Weber E."/>
            <person name="Puehler A."/>
            <person name="Bonas U."/>
            <person name="Bartels D."/>
            <person name="Kaiser O."/>
        </authorList>
    </citation>
    <scope>NUCLEOTIDE SEQUENCE [LARGE SCALE GENOMIC DNA]</scope>
    <source>
        <strain evidence="2 3">85-10</strain>
    </source>
</reference>
<evidence type="ECO:0000313" key="2">
    <source>
        <dbReference type="EMBL" id="CAJ22166.1"/>
    </source>
</evidence>
<name>Q3BY97_XANE5</name>
<dbReference type="KEGG" id="xcv:XCV0535"/>
<organism evidence="3">
    <name type="scientific">Xanthomonas euvesicatoria pv. vesicatoria (strain 85-10)</name>
    <name type="common">Xanthomonas campestris pv. vesicatoria</name>
    <dbReference type="NCBI Taxonomy" id="316273"/>
    <lineage>
        <taxon>Bacteria</taxon>
        <taxon>Pseudomonadati</taxon>
        <taxon>Pseudomonadota</taxon>
        <taxon>Gammaproteobacteria</taxon>
        <taxon>Lysobacterales</taxon>
        <taxon>Lysobacteraceae</taxon>
        <taxon>Xanthomonas</taxon>
    </lineage>
</organism>
<sequence>MLHTTAVDQRGQAAMPGENAHIVAPAVSTHAVWSSGSAHHRARTKLARAPRNLQRRKWRGALRTRADRPPCGRSPSNRVRARRSTASDSLHSCRRAEAPCSAAQDAGIFNYARGSQRRARFARLHVAHSAVIVLKHCRSHWATWKHSHACLTSGGHVRTAQLGLAASS</sequence>
<feature type="region of interest" description="Disordered" evidence="1">
    <location>
        <begin position="58"/>
        <end position="87"/>
    </location>
</feature>
<dbReference type="Proteomes" id="UP000007069">
    <property type="component" value="Chromosome"/>
</dbReference>
<protein>
    <submittedName>
        <fullName evidence="2">Uncharacterized protein</fullName>
    </submittedName>
</protein>
<dbReference type="AlphaFoldDB" id="Q3BY97"/>
<gene>
    <name evidence="2" type="ordered locus">XCV0535</name>
</gene>